<evidence type="ECO:0000313" key="3">
    <source>
        <dbReference type="EMBL" id="KAJ9709288.1"/>
    </source>
</evidence>
<proteinExistence type="predicted"/>
<keyword evidence="4" id="KW-1185">Reference proteome</keyword>
<dbReference type="Proteomes" id="UP001168098">
    <property type="component" value="Unassembled WGS sequence"/>
</dbReference>
<accession>A0AA38YY18</accession>
<protein>
    <submittedName>
        <fullName evidence="2">Uncharacterized protein</fullName>
    </submittedName>
</protein>
<dbReference type="EMBL" id="JARBHA010000001">
    <property type="protein sequence ID" value="KAJ9709288.1"/>
    <property type="molecule type" value="Genomic_DNA"/>
</dbReference>
<evidence type="ECO:0000313" key="4">
    <source>
        <dbReference type="Proteomes" id="UP001168098"/>
    </source>
</evidence>
<comment type="caution">
    <text evidence="2">The sequence shown here is derived from an EMBL/GenBank/DDBJ whole genome shotgun (WGS) entry which is preliminary data.</text>
</comment>
<feature type="region of interest" description="Disordered" evidence="1">
    <location>
        <begin position="37"/>
        <end position="75"/>
    </location>
</feature>
<gene>
    <name evidence="3" type="ORF">PVL29_000983</name>
    <name evidence="2" type="ORF">PVL29_020876</name>
</gene>
<organism evidence="2 4">
    <name type="scientific">Vitis rotundifolia</name>
    <name type="common">Muscadine grape</name>
    <dbReference type="NCBI Taxonomy" id="103349"/>
    <lineage>
        <taxon>Eukaryota</taxon>
        <taxon>Viridiplantae</taxon>
        <taxon>Streptophyta</taxon>
        <taxon>Embryophyta</taxon>
        <taxon>Tracheophyta</taxon>
        <taxon>Spermatophyta</taxon>
        <taxon>Magnoliopsida</taxon>
        <taxon>eudicotyledons</taxon>
        <taxon>Gunneridae</taxon>
        <taxon>Pentapetalae</taxon>
        <taxon>rosids</taxon>
        <taxon>Vitales</taxon>
        <taxon>Vitaceae</taxon>
        <taxon>Viteae</taxon>
        <taxon>Vitis</taxon>
    </lineage>
</organism>
<reference evidence="2 4" key="1">
    <citation type="journal article" date="2023" name="BMC Biotechnol.">
        <title>Vitis rotundifolia cv Carlos genome sequencing.</title>
        <authorList>
            <person name="Huff M."/>
            <person name="Hulse-Kemp A."/>
            <person name="Scheffler B."/>
            <person name="Youngblood R."/>
            <person name="Simpson S."/>
            <person name="Babiker E."/>
            <person name="Staton M."/>
        </authorList>
    </citation>
    <scope>NUCLEOTIDE SEQUENCE [LARGE SCALE GENOMIC DNA]</scope>
    <source>
        <tissue evidence="2">Leaf</tissue>
    </source>
</reference>
<dbReference type="EMBL" id="JARBHA010000016">
    <property type="protein sequence ID" value="KAJ9678810.1"/>
    <property type="molecule type" value="Genomic_DNA"/>
</dbReference>
<sequence length="75" mass="8537">MSRQNTIVRLHNAGGHLRGRVNSETQFRFLPIIHRKTLQKQRSETRASPTTNSMEDKEPLKPSAVVNELSDPVKT</sequence>
<name>A0AA38YY18_VITRO</name>
<dbReference type="AlphaFoldDB" id="A0AA38YY18"/>
<evidence type="ECO:0000313" key="2">
    <source>
        <dbReference type="EMBL" id="KAJ9678810.1"/>
    </source>
</evidence>
<evidence type="ECO:0000256" key="1">
    <source>
        <dbReference type="SAM" id="MobiDB-lite"/>
    </source>
</evidence>